<evidence type="ECO:0000256" key="2">
    <source>
        <dbReference type="ARBA" id="ARBA00009063"/>
    </source>
</evidence>
<evidence type="ECO:0000256" key="1">
    <source>
        <dbReference type="ARBA" id="ARBA00004211"/>
    </source>
</evidence>
<keyword evidence="13" id="KW-1185">Reference proteome</keyword>
<dbReference type="InterPro" id="IPR019529">
    <property type="entry name" value="Syntaxin-18_N"/>
</dbReference>
<sequence>MTKARDRTEDFKDVVRRAALNLGYDESKIAAIMASFIMHKFLERSLFTKAALTTLESIRALEQFLLKHKKDYVDVYRITEKERDSIEHEAKRPHVATIDFSDTYMDNVLAWLFDIASFSDQEVTVFIKACKEQIDVLKNSINNEEENSKGWLGLRSDSSNADTIAHKHGVVLILSEKLHSVTSQFDQLRAVRFREAINRVTPRRKVKQKGSTVAESSTSGSIESSREVSNAETRQKDDGQAEPIRFQQQHLDDETHALQVELATMLDAVQDTETKMVEMSALNHLMSTHVLQQAQQIEFLYEQAVEATNNVVLGNKELSQAIQRNSSSRTFLLLFLFVLIFSVLFLDCYS</sequence>
<protein>
    <recommendedName>
        <fullName evidence="11">SNARE-complex protein Syntaxin-18 N-terminal domain-containing protein</fullName>
    </recommendedName>
</protein>
<organism evidence="12">
    <name type="scientific">Salvia splendens</name>
    <name type="common">Scarlet sage</name>
    <dbReference type="NCBI Taxonomy" id="180675"/>
    <lineage>
        <taxon>Eukaryota</taxon>
        <taxon>Viridiplantae</taxon>
        <taxon>Streptophyta</taxon>
        <taxon>Embryophyta</taxon>
        <taxon>Tracheophyta</taxon>
        <taxon>Spermatophyta</taxon>
        <taxon>Magnoliopsida</taxon>
        <taxon>eudicotyledons</taxon>
        <taxon>Gunneridae</taxon>
        <taxon>Pentapetalae</taxon>
        <taxon>asterids</taxon>
        <taxon>lamiids</taxon>
        <taxon>Lamiales</taxon>
        <taxon>Lamiaceae</taxon>
        <taxon>Nepetoideae</taxon>
        <taxon>Mentheae</taxon>
        <taxon>Salviinae</taxon>
        <taxon>Salvia</taxon>
        <taxon>Salvia subgen. Calosphace</taxon>
        <taxon>core Calosphace</taxon>
    </lineage>
</organism>
<reference evidence="12" key="2">
    <citation type="submission" date="2020-08" db="EMBL/GenBank/DDBJ databases">
        <title>Plant Genome Project.</title>
        <authorList>
            <person name="Zhang R.-G."/>
        </authorList>
    </citation>
    <scope>NUCLEOTIDE SEQUENCE</scope>
    <source>
        <strain evidence="12">Huo1</strain>
        <tissue evidence="12">Leaf</tissue>
    </source>
</reference>
<keyword evidence="7" id="KW-0175">Coiled coil</keyword>
<evidence type="ECO:0000256" key="9">
    <source>
        <dbReference type="SAM" id="MobiDB-lite"/>
    </source>
</evidence>
<comment type="similarity">
    <text evidence="2">Belongs to the syntaxin family.</text>
</comment>
<dbReference type="GO" id="GO:0015031">
    <property type="term" value="P:protein transport"/>
    <property type="evidence" value="ECO:0007669"/>
    <property type="project" value="UniProtKB-KW"/>
</dbReference>
<gene>
    <name evidence="12" type="ORF">SASPL_141197</name>
</gene>
<name>A0A8X8ZCC2_SALSN</name>
<comment type="caution">
    <text evidence="12">The sequence shown here is derived from an EMBL/GenBank/DDBJ whole genome shotgun (WGS) entry which is preliminary data.</text>
</comment>
<dbReference type="AlphaFoldDB" id="A0A8X8ZCC2"/>
<evidence type="ECO:0000256" key="6">
    <source>
        <dbReference type="ARBA" id="ARBA00022989"/>
    </source>
</evidence>
<proteinExistence type="inferred from homology"/>
<comment type="subcellular location">
    <subcellularLocation>
        <location evidence="1">Membrane</location>
        <topology evidence="1">Single-pass type IV membrane protein</topology>
    </subcellularLocation>
</comment>
<keyword evidence="6 10" id="KW-1133">Transmembrane helix</keyword>
<keyword evidence="8 10" id="KW-0472">Membrane</keyword>
<evidence type="ECO:0000313" key="13">
    <source>
        <dbReference type="Proteomes" id="UP000298416"/>
    </source>
</evidence>
<evidence type="ECO:0000256" key="8">
    <source>
        <dbReference type="ARBA" id="ARBA00023136"/>
    </source>
</evidence>
<accession>A0A8X8ZCC2</accession>
<evidence type="ECO:0000256" key="3">
    <source>
        <dbReference type="ARBA" id="ARBA00022448"/>
    </source>
</evidence>
<evidence type="ECO:0000259" key="11">
    <source>
        <dbReference type="Pfam" id="PF10496"/>
    </source>
</evidence>
<keyword evidence="3" id="KW-0813">Transport</keyword>
<dbReference type="Proteomes" id="UP000298416">
    <property type="component" value="Unassembled WGS sequence"/>
</dbReference>
<dbReference type="PANTHER" id="PTHR15959">
    <property type="entry name" value="SYNTAXIN-18"/>
    <property type="match status" value="1"/>
</dbReference>
<dbReference type="GO" id="GO:0031201">
    <property type="term" value="C:SNARE complex"/>
    <property type="evidence" value="ECO:0007669"/>
    <property type="project" value="TreeGrafter"/>
</dbReference>
<dbReference type="Gene3D" id="1.20.5.110">
    <property type="match status" value="1"/>
</dbReference>
<reference evidence="12" key="1">
    <citation type="submission" date="2018-01" db="EMBL/GenBank/DDBJ databases">
        <authorList>
            <person name="Mao J.F."/>
        </authorList>
    </citation>
    <scope>NUCLEOTIDE SEQUENCE</scope>
    <source>
        <strain evidence="12">Huo1</strain>
        <tissue evidence="12">Leaf</tissue>
    </source>
</reference>
<evidence type="ECO:0000256" key="5">
    <source>
        <dbReference type="ARBA" id="ARBA00022927"/>
    </source>
</evidence>
<keyword evidence="4 10" id="KW-0812">Transmembrane</keyword>
<feature type="domain" description="SNARE-complex protein Syntaxin-18 N-terminal" evidence="11">
    <location>
        <begin position="5"/>
        <end position="86"/>
    </location>
</feature>
<dbReference type="EMBL" id="PNBA02000015">
    <property type="protein sequence ID" value="KAG6399716.1"/>
    <property type="molecule type" value="Genomic_DNA"/>
</dbReference>
<feature type="region of interest" description="Disordered" evidence="9">
    <location>
        <begin position="204"/>
        <end position="242"/>
    </location>
</feature>
<feature type="transmembrane region" description="Helical" evidence="10">
    <location>
        <begin position="331"/>
        <end position="349"/>
    </location>
</feature>
<keyword evidence="5" id="KW-0653">Protein transport</keyword>
<dbReference type="GO" id="GO:0006890">
    <property type="term" value="P:retrograde vesicle-mediated transport, Golgi to endoplasmic reticulum"/>
    <property type="evidence" value="ECO:0007669"/>
    <property type="project" value="TreeGrafter"/>
</dbReference>
<dbReference type="GO" id="GO:0005783">
    <property type="term" value="C:endoplasmic reticulum"/>
    <property type="evidence" value="ECO:0007669"/>
    <property type="project" value="TreeGrafter"/>
</dbReference>
<dbReference type="FunFam" id="1.20.5.110:FF:000039">
    <property type="entry name" value="Syntaxin-81 like"/>
    <property type="match status" value="1"/>
</dbReference>
<dbReference type="Pfam" id="PF10496">
    <property type="entry name" value="Syntaxin-18_N"/>
    <property type="match status" value="1"/>
</dbReference>
<evidence type="ECO:0000256" key="7">
    <source>
        <dbReference type="ARBA" id="ARBA00023054"/>
    </source>
</evidence>
<evidence type="ECO:0000256" key="4">
    <source>
        <dbReference type="ARBA" id="ARBA00022692"/>
    </source>
</evidence>
<evidence type="ECO:0000313" key="12">
    <source>
        <dbReference type="EMBL" id="KAG6399716.1"/>
    </source>
</evidence>
<evidence type="ECO:0000256" key="10">
    <source>
        <dbReference type="SAM" id="Phobius"/>
    </source>
</evidence>
<dbReference type="PANTHER" id="PTHR15959:SF0">
    <property type="entry name" value="SYNTAXIN-18"/>
    <property type="match status" value="1"/>
</dbReference>